<dbReference type="Gene3D" id="1.10.10.60">
    <property type="entry name" value="Homeodomain-like"/>
    <property type="match status" value="2"/>
</dbReference>
<organism evidence="5 6">
    <name type="scientific">Tindallia magadiensis</name>
    <dbReference type="NCBI Taxonomy" id="69895"/>
    <lineage>
        <taxon>Bacteria</taxon>
        <taxon>Bacillati</taxon>
        <taxon>Bacillota</taxon>
        <taxon>Clostridia</taxon>
        <taxon>Peptostreptococcales</taxon>
        <taxon>Tindalliaceae</taxon>
        <taxon>Tindallia</taxon>
    </lineage>
</organism>
<evidence type="ECO:0000256" key="1">
    <source>
        <dbReference type="ARBA" id="ARBA00023015"/>
    </source>
</evidence>
<evidence type="ECO:0000313" key="5">
    <source>
        <dbReference type="EMBL" id="SFI32838.1"/>
    </source>
</evidence>
<dbReference type="SUPFAM" id="SSF46689">
    <property type="entry name" value="Homeodomain-like"/>
    <property type="match status" value="2"/>
</dbReference>
<feature type="domain" description="HTH araC/xylS-type" evidence="4">
    <location>
        <begin position="183"/>
        <end position="279"/>
    </location>
</feature>
<dbReference type="InterPro" id="IPR050204">
    <property type="entry name" value="AraC_XylS_family_regulators"/>
</dbReference>
<keyword evidence="6" id="KW-1185">Reference proteome</keyword>
<name>A0A1I3HAQ8_9FIRM</name>
<dbReference type="AlphaFoldDB" id="A0A1I3HAQ8"/>
<accession>A0A1I3HAQ8</accession>
<dbReference type="InterPro" id="IPR009594">
    <property type="entry name" value="Tscrpt_reg_HTH_AraC_N"/>
</dbReference>
<protein>
    <submittedName>
        <fullName evidence="5">AraC-type DNA-binding protein</fullName>
    </submittedName>
</protein>
<dbReference type="EMBL" id="FOQA01000012">
    <property type="protein sequence ID" value="SFI32838.1"/>
    <property type="molecule type" value="Genomic_DNA"/>
</dbReference>
<dbReference type="GO" id="GO:0043565">
    <property type="term" value="F:sequence-specific DNA binding"/>
    <property type="evidence" value="ECO:0007669"/>
    <property type="project" value="InterPro"/>
</dbReference>
<dbReference type="PROSITE" id="PS01124">
    <property type="entry name" value="HTH_ARAC_FAMILY_2"/>
    <property type="match status" value="1"/>
</dbReference>
<evidence type="ECO:0000259" key="4">
    <source>
        <dbReference type="PROSITE" id="PS01124"/>
    </source>
</evidence>
<dbReference type="Pfam" id="PF06719">
    <property type="entry name" value="AraC_N"/>
    <property type="match status" value="1"/>
</dbReference>
<dbReference type="RefSeq" id="WP_093373649.1">
    <property type="nucleotide sequence ID" value="NZ_FOQA01000012.1"/>
</dbReference>
<dbReference type="InterPro" id="IPR009057">
    <property type="entry name" value="Homeodomain-like_sf"/>
</dbReference>
<dbReference type="STRING" id="69895.SAMN05192551_11233"/>
<evidence type="ECO:0000256" key="2">
    <source>
        <dbReference type="ARBA" id="ARBA00023125"/>
    </source>
</evidence>
<evidence type="ECO:0000313" key="6">
    <source>
        <dbReference type="Proteomes" id="UP000199287"/>
    </source>
</evidence>
<gene>
    <name evidence="5" type="ORF">SAMN05192551_11233</name>
</gene>
<dbReference type="InterPro" id="IPR018062">
    <property type="entry name" value="HTH_AraC-typ_CS"/>
</dbReference>
<dbReference type="Proteomes" id="UP000199287">
    <property type="component" value="Unassembled WGS sequence"/>
</dbReference>
<dbReference type="InterPro" id="IPR020449">
    <property type="entry name" value="Tscrpt_reg_AraC-type_HTH"/>
</dbReference>
<dbReference type="Pfam" id="PF12833">
    <property type="entry name" value="HTH_18"/>
    <property type="match status" value="1"/>
</dbReference>
<evidence type="ECO:0000256" key="3">
    <source>
        <dbReference type="ARBA" id="ARBA00023163"/>
    </source>
</evidence>
<keyword evidence="1" id="KW-0805">Transcription regulation</keyword>
<dbReference type="PANTHER" id="PTHR46796">
    <property type="entry name" value="HTH-TYPE TRANSCRIPTIONAL ACTIVATOR RHAS-RELATED"/>
    <property type="match status" value="1"/>
</dbReference>
<dbReference type="OrthoDB" id="9791615at2"/>
<dbReference type="PROSITE" id="PS00041">
    <property type="entry name" value="HTH_ARAC_FAMILY_1"/>
    <property type="match status" value="1"/>
</dbReference>
<dbReference type="PANTHER" id="PTHR46796:SF6">
    <property type="entry name" value="ARAC SUBFAMILY"/>
    <property type="match status" value="1"/>
</dbReference>
<dbReference type="PRINTS" id="PR00032">
    <property type="entry name" value="HTHARAC"/>
</dbReference>
<dbReference type="InterPro" id="IPR018060">
    <property type="entry name" value="HTH_AraC"/>
</dbReference>
<sequence length="282" mass="32923">MLRTFDKMQEQINGLETDYIKLLTYDLPPHFTDVYQSRSYPRFCTILSGEKEVTIDQSNPIIYAENQHLLLPPHSHVLMKMEKPTKALVLELNHDLIEQVLQKTPLDKDGQDNLRKSIHPPIQVGYNHQGIAEELLRIYQLSTMNPGGKAFLIDLAAQKLVYELIQNRQVQEMLKTRYPARIERMIHYIEAMIHEKINLEQLAKDNHMSAASLTQLFKKHTGMLPLAFVKQRKMQLASLYLRENSVTEVAFMLGFESLSHFIRVFRETYGLTPKQYQLHHQL</sequence>
<dbReference type="GO" id="GO:0003700">
    <property type="term" value="F:DNA-binding transcription factor activity"/>
    <property type="evidence" value="ECO:0007669"/>
    <property type="project" value="InterPro"/>
</dbReference>
<keyword evidence="2 5" id="KW-0238">DNA-binding</keyword>
<keyword evidence="3" id="KW-0804">Transcription</keyword>
<dbReference type="SMART" id="SM00342">
    <property type="entry name" value="HTH_ARAC"/>
    <property type="match status" value="1"/>
</dbReference>
<reference evidence="6" key="1">
    <citation type="submission" date="2016-10" db="EMBL/GenBank/DDBJ databases">
        <authorList>
            <person name="Varghese N."/>
            <person name="Submissions S."/>
        </authorList>
    </citation>
    <scope>NUCLEOTIDE SEQUENCE [LARGE SCALE GENOMIC DNA]</scope>
    <source>
        <strain evidence="6">Z-7934</strain>
    </source>
</reference>
<proteinExistence type="predicted"/>